<evidence type="ECO:0000256" key="2">
    <source>
        <dbReference type="ARBA" id="ARBA00023002"/>
    </source>
</evidence>
<dbReference type="Pfam" id="PF00208">
    <property type="entry name" value="ELFV_dehydrog"/>
    <property type="match status" value="1"/>
</dbReference>
<evidence type="ECO:0000256" key="5">
    <source>
        <dbReference type="PIRSR" id="PIRSR000185-2"/>
    </source>
</evidence>
<dbReference type="GO" id="GO:0006538">
    <property type="term" value="P:L-glutamate catabolic process"/>
    <property type="evidence" value="ECO:0007669"/>
    <property type="project" value="TreeGrafter"/>
</dbReference>
<evidence type="ECO:0000256" key="6">
    <source>
        <dbReference type="PIRSR" id="PIRSR000185-3"/>
    </source>
</evidence>
<dbReference type="Pfam" id="PF02812">
    <property type="entry name" value="ELFV_dehydrog_N"/>
    <property type="match status" value="1"/>
</dbReference>
<dbReference type="PIRSF" id="PIRSF000185">
    <property type="entry name" value="Glu_DH"/>
    <property type="match status" value="1"/>
</dbReference>
<evidence type="ECO:0000313" key="10">
    <source>
        <dbReference type="Proteomes" id="UP000294911"/>
    </source>
</evidence>
<protein>
    <recommendedName>
        <fullName evidence="3">Glutamate dehydrogenase</fullName>
    </recommendedName>
</protein>
<dbReference type="GO" id="GO:0000166">
    <property type="term" value="F:nucleotide binding"/>
    <property type="evidence" value="ECO:0007669"/>
    <property type="project" value="UniProtKB-KW"/>
</dbReference>
<name>A0A4R2QXY6_9PSEU</name>
<feature type="site" description="Important for catalysis" evidence="6">
    <location>
        <position position="113"/>
    </location>
</feature>
<dbReference type="InterPro" id="IPR036291">
    <property type="entry name" value="NAD(P)-bd_dom_sf"/>
</dbReference>
<dbReference type="InterPro" id="IPR046346">
    <property type="entry name" value="Aminoacid_DH-like_N_sf"/>
</dbReference>
<dbReference type="InterPro" id="IPR006096">
    <property type="entry name" value="Glu/Leu/Phe/Val/Trp_DH_C"/>
</dbReference>
<dbReference type="Gene3D" id="3.40.50.720">
    <property type="entry name" value="NAD(P)-binding Rossmann-like Domain"/>
    <property type="match status" value="1"/>
</dbReference>
<comment type="similarity">
    <text evidence="1 3 7">Belongs to the Glu/Leu/Phe/Val dehydrogenases family.</text>
</comment>
<sequence length="381" mass="39667">MTDALQLVDEWGPEKIVVVSHRRTGMRGVLVIDNTARGIGKGGTRMAPSVTVPEVARLARNMTWKWAAVDLFYGGAKAGIIADPSAADKEAVLRAFARALHNEVPSEYVFGLDMGLTEQDAAIIQDELGDRGTAVGTPAELGGLAYDQLGVTGFGVAEAAEAGAAMLDLPLSGARVAIQGYGAVGKAAAQRFHQLGATIVAVSTAHGGRYDPAGLDVATLSAASAEYGDAFVNRIDIGSPLAAGKELLADCEILVPAAVQDVIDEDIAQAVQPRLIVEGANLPTSPNAQAILAKRGIPVIPDFVANAGGVIAAAFAMDARHSGFRPDTTDMFRTIAEKLRANAQTVLTAATRDQLTPHQAGRRLAEERVHAAMRGKGRLPG</sequence>
<dbReference type="InterPro" id="IPR006097">
    <property type="entry name" value="Glu/Leu/Phe/Val/Trp_DH_dimer"/>
</dbReference>
<dbReference type="AlphaFoldDB" id="A0A4R2QXY6"/>
<dbReference type="Proteomes" id="UP000294911">
    <property type="component" value="Unassembled WGS sequence"/>
</dbReference>
<comment type="caution">
    <text evidence="9">The sequence shown here is derived from an EMBL/GenBank/DDBJ whole genome shotgun (WGS) entry which is preliminary data.</text>
</comment>
<dbReference type="InterPro" id="IPR014362">
    <property type="entry name" value="Glu_DH"/>
</dbReference>
<feature type="binding site" evidence="5">
    <location>
        <position position="65"/>
    </location>
    <ligand>
        <name>substrate</name>
    </ligand>
</feature>
<dbReference type="EMBL" id="SLXQ01000002">
    <property type="protein sequence ID" value="TCP55023.1"/>
    <property type="molecule type" value="Genomic_DNA"/>
</dbReference>
<dbReference type="GO" id="GO:0004352">
    <property type="term" value="F:glutamate dehydrogenase (NAD+) activity"/>
    <property type="evidence" value="ECO:0007669"/>
    <property type="project" value="TreeGrafter"/>
</dbReference>
<dbReference type="PANTHER" id="PTHR11606:SF13">
    <property type="entry name" value="GLUTAMATE DEHYDROGENASE 1, MITOCHONDRIAL"/>
    <property type="match status" value="1"/>
</dbReference>
<dbReference type="SUPFAM" id="SSF51735">
    <property type="entry name" value="NAD(P)-binding Rossmann-fold domains"/>
    <property type="match status" value="1"/>
</dbReference>
<keyword evidence="5" id="KW-0520">NAD</keyword>
<feature type="binding site" evidence="5">
    <location>
        <position position="41"/>
    </location>
    <ligand>
        <name>substrate</name>
    </ligand>
</feature>
<reference evidence="9 10" key="1">
    <citation type="submission" date="2019-03" db="EMBL/GenBank/DDBJ databases">
        <title>Genomic Encyclopedia of Type Strains, Phase IV (KMG-IV): sequencing the most valuable type-strain genomes for metagenomic binning, comparative biology and taxonomic classification.</title>
        <authorList>
            <person name="Goeker M."/>
        </authorList>
    </citation>
    <scope>NUCLEOTIDE SEQUENCE [LARGE SCALE GENOMIC DNA]</scope>
    <source>
        <strain evidence="9 10">DSM 45765</strain>
    </source>
</reference>
<dbReference type="PANTHER" id="PTHR11606">
    <property type="entry name" value="GLUTAMATE DEHYDROGENASE"/>
    <property type="match status" value="1"/>
</dbReference>
<dbReference type="OrthoDB" id="9803297at2"/>
<dbReference type="InterPro" id="IPR033524">
    <property type="entry name" value="Glu/Leu/Phe/Val_DH_AS"/>
</dbReference>
<keyword evidence="5" id="KW-0547">Nucleotide-binding</keyword>
<dbReference type="InterPro" id="IPR006095">
    <property type="entry name" value="Glu/Leu/Phe/Val/Trp_DH"/>
</dbReference>
<feature type="binding site" evidence="5">
    <location>
        <position position="152"/>
    </location>
    <ligand>
        <name>NAD(+)</name>
        <dbReference type="ChEBI" id="CHEBI:57540"/>
    </ligand>
</feature>
<dbReference type="PRINTS" id="PR00082">
    <property type="entry name" value="GLFDHDRGNASE"/>
</dbReference>
<evidence type="ECO:0000313" key="9">
    <source>
        <dbReference type="EMBL" id="TCP55023.1"/>
    </source>
</evidence>
<keyword evidence="2 3" id="KW-0560">Oxidoreductase</keyword>
<dbReference type="PROSITE" id="PS00074">
    <property type="entry name" value="GLFV_DEHYDROGENASE"/>
    <property type="match status" value="1"/>
</dbReference>
<evidence type="ECO:0000256" key="1">
    <source>
        <dbReference type="ARBA" id="ARBA00006382"/>
    </source>
</evidence>
<gene>
    <name evidence="9" type="ORF">EV191_102235</name>
</gene>
<dbReference type="RefSeq" id="WP_132876406.1">
    <property type="nucleotide sequence ID" value="NZ_SLXQ01000002.1"/>
</dbReference>
<evidence type="ECO:0000256" key="7">
    <source>
        <dbReference type="RuleBase" id="RU004417"/>
    </source>
</evidence>
<feature type="active site" description="Proton donor" evidence="4">
    <location>
        <position position="77"/>
    </location>
</feature>
<proteinExistence type="inferred from homology"/>
<dbReference type="SMART" id="SM00839">
    <property type="entry name" value="ELFV_dehydrog"/>
    <property type="match status" value="1"/>
</dbReference>
<evidence type="ECO:0000256" key="4">
    <source>
        <dbReference type="PIRSR" id="PIRSR000185-1"/>
    </source>
</evidence>
<evidence type="ECO:0000256" key="3">
    <source>
        <dbReference type="PIRNR" id="PIRNR000185"/>
    </source>
</evidence>
<dbReference type="SUPFAM" id="SSF53223">
    <property type="entry name" value="Aminoacid dehydrogenase-like, N-terminal domain"/>
    <property type="match status" value="1"/>
</dbReference>
<organism evidence="9 10">
    <name type="scientific">Tamaricihabitans halophyticus</name>
    <dbReference type="NCBI Taxonomy" id="1262583"/>
    <lineage>
        <taxon>Bacteria</taxon>
        <taxon>Bacillati</taxon>
        <taxon>Actinomycetota</taxon>
        <taxon>Actinomycetes</taxon>
        <taxon>Pseudonocardiales</taxon>
        <taxon>Pseudonocardiaceae</taxon>
        <taxon>Tamaricihabitans</taxon>
    </lineage>
</organism>
<keyword evidence="10" id="KW-1185">Reference proteome</keyword>
<evidence type="ECO:0000259" key="8">
    <source>
        <dbReference type="SMART" id="SM00839"/>
    </source>
</evidence>
<accession>A0A4R2QXY6</accession>
<feature type="domain" description="Glutamate/phenylalanine/leucine/valine/L-tryptophan dehydrogenase C-terminal" evidence="8">
    <location>
        <begin position="143"/>
        <end position="377"/>
    </location>
</feature>
<dbReference type="Gene3D" id="3.40.50.10860">
    <property type="entry name" value="Leucine Dehydrogenase, chain A, domain 1"/>
    <property type="match status" value="1"/>
</dbReference>